<keyword evidence="1" id="KW-0812">Transmembrane</keyword>
<evidence type="ECO:0000313" key="3">
    <source>
        <dbReference type="EMBL" id="MFC4102478.1"/>
    </source>
</evidence>
<dbReference type="Pfam" id="PF11127">
    <property type="entry name" value="YgaP-like_TM"/>
    <property type="match status" value="1"/>
</dbReference>
<name>A0ABV8K905_9BACL</name>
<dbReference type="Proteomes" id="UP001595715">
    <property type="component" value="Unassembled WGS sequence"/>
</dbReference>
<gene>
    <name evidence="3" type="ORF">ACFOZ8_22935</name>
</gene>
<keyword evidence="1" id="KW-0472">Membrane</keyword>
<keyword evidence="4" id="KW-1185">Reference proteome</keyword>
<accession>A0ABV8K905</accession>
<protein>
    <submittedName>
        <fullName evidence="3">DUF2892 domain-containing protein</fullName>
    </submittedName>
</protein>
<comment type="caution">
    <text evidence="3">The sequence shown here is derived from an EMBL/GenBank/DDBJ whole genome shotgun (WGS) entry which is preliminary data.</text>
</comment>
<evidence type="ECO:0000313" key="4">
    <source>
        <dbReference type="Proteomes" id="UP001595715"/>
    </source>
</evidence>
<evidence type="ECO:0000259" key="2">
    <source>
        <dbReference type="Pfam" id="PF11127"/>
    </source>
</evidence>
<dbReference type="InterPro" id="IPR021309">
    <property type="entry name" value="YgaP-like_TM"/>
</dbReference>
<evidence type="ECO:0000256" key="1">
    <source>
        <dbReference type="SAM" id="Phobius"/>
    </source>
</evidence>
<proteinExistence type="predicted"/>
<dbReference type="EMBL" id="JBHSAM010000033">
    <property type="protein sequence ID" value="MFC4102478.1"/>
    <property type="molecule type" value="Genomic_DNA"/>
</dbReference>
<organism evidence="3 4">
    <name type="scientific">Paenibacillus xanthanilyticus</name>
    <dbReference type="NCBI Taxonomy" id="1783531"/>
    <lineage>
        <taxon>Bacteria</taxon>
        <taxon>Bacillati</taxon>
        <taxon>Bacillota</taxon>
        <taxon>Bacilli</taxon>
        <taxon>Bacillales</taxon>
        <taxon>Paenibacillaceae</taxon>
        <taxon>Paenibacillus</taxon>
    </lineage>
</organism>
<dbReference type="RefSeq" id="WP_377721095.1">
    <property type="nucleotide sequence ID" value="NZ_JBHSAM010000033.1"/>
</dbReference>
<reference evidence="4" key="1">
    <citation type="journal article" date="2019" name="Int. J. Syst. Evol. Microbiol.">
        <title>The Global Catalogue of Microorganisms (GCM) 10K type strain sequencing project: providing services to taxonomists for standard genome sequencing and annotation.</title>
        <authorList>
            <consortium name="The Broad Institute Genomics Platform"/>
            <consortium name="The Broad Institute Genome Sequencing Center for Infectious Disease"/>
            <person name="Wu L."/>
            <person name="Ma J."/>
        </authorList>
    </citation>
    <scope>NUCLEOTIDE SEQUENCE [LARGE SCALE GENOMIC DNA]</scope>
    <source>
        <strain evidence="4">IBRC-M 10987</strain>
    </source>
</reference>
<keyword evidence="1" id="KW-1133">Transmembrane helix</keyword>
<sequence length="64" mass="7106">MKNVGGFERGFRIILGLGILSLLLFLSGPVRFIGLIGIFPLWTGATQFCFMNKMLGRNSCKLQL</sequence>
<feature type="transmembrane region" description="Helical" evidence="1">
    <location>
        <begin position="9"/>
        <end position="26"/>
    </location>
</feature>
<feature type="domain" description="Inner membrane protein YgaP-like transmembrane" evidence="2">
    <location>
        <begin position="1"/>
        <end position="62"/>
    </location>
</feature>